<comment type="subcellular location">
    <subcellularLocation>
        <location evidence="1">Cell membrane</location>
        <topology evidence="1">Multi-pass membrane protein</topology>
    </subcellularLocation>
</comment>
<evidence type="ECO:0000256" key="3">
    <source>
        <dbReference type="ARBA" id="ARBA00022692"/>
    </source>
</evidence>
<evidence type="ECO:0000256" key="2">
    <source>
        <dbReference type="ARBA" id="ARBA00022475"/>
    </source>
</evidence>
<evidence type="ECO:0000256" key="5">
    <source>
        <dbReference type="ARBA" id="ARBA00023136"/>
    </source>
</evidence>
<evidence type="ECO:0000256" key="1">
    <source>
        <dbReference type="ARBA" id="ARBA00004651"/>
    </source>
</evidence>
<dbReference type="PATRIC" id="fig|157838.3.peg.4767"/>
<evidence type="ECO:0000256" key="4">
    <source>
        <dbReference type="ARBA" id="ARBA00022989"/>
    </source>
</evidence>
<comment type="similarity">
    <text evidence="6">Belongs to the ABC-4 integral membrane protein family.</text>
</comment>
<proteinExistence type="inferred from homology"/>
<feature type="transmembrane region" description="Helical" evidence="7">
    <location>
        <begin position="21"/>
        <end position="41"/>
    </location>
</feature>
<keyword evidence="2" id="KW-1003">Cell membrane</keyword>
<name>A0A0Q3WTS3_9BACI</name>
<evidence type="ECO:0000259" key="8">
    <source>
        <dbReference type="Pfam" id="PF02687"/>
    </source>
</evidence>
<dbReference type="GO" id="GO:0022857">
    <property type="term" value="F:transmembrane transporter activity"/>
    <property type="evidence" value="ECO:0007669"/>
    <property type="project" value="TreeGrafter"/>
</dbReference>
<dbReference type="InterPro" id="IPR025857">
    <property type="entry name" value="MacB_PCD"/>
</dbReference>
<dbReference type="EMBL" id="LJJC01000006">
    <property type="protein sequence ID" value="KQL51556.1"/>
    <property type="molecule type" value="Genomic_DNA"/>
</dbReference>
<dbReference type="Pfam" id="PF02687">
    <property type="entry name" value="FtsX"/>
    <property type="match status" value="1"/>
</dbReference>
<feature type="transmembrane region" description="Helical" evidence="7">
    <location>
        <begin position="319"/>
        <end position="347"/>
    </location>
</feature>
<dbReference type="PANTHER" id="PTHR30572">
    <property type="entry name" value="MEMBRANE COMPONENT OF TRANSPORTER-RELATED"/>
    <property type="match status" value="1"/>
</dbReference>
<comment type="caution">
    <text evidence="10">The sequence shown here is derived from an EMBL/GenBank/DDBJ whole genome shotgun (WGS) entry which is preliminary data.</text>
</comment>
<sequence>MFKENIKMAWMNLIHNKMRSFLTMLGIVIGVASIIALITIVEGAMNGMTSEFSSFGTDKITIQAMGTPLKKGLVDSDIQSLTKIDQVAGVSPTLSGKTTVVYNGKEKKDVTVQGKNDVYFSKTKDLIETGRGLNILDIQNKNQVCLIGSNIADDLFWEEDPINKKLLIAGVTYTVVGTLQKSNSFSDSSNNDAVIIPYTTSMGLLGTGYMSNVDVYMSNANESEKITEDIESILNQAFNYKDNSFTVMNMQDMISSFKKITTMLSLMLGGIASISLVVGGIGIMNMMLVSVTERTTEIGLRKALGAEPKQIQQQFLLEAVFLSLFGGTIGLLLGALIAFGVCTLIGASFALSATTILLAFGFSAAIGIIFGIAPARKASKLNPIDALRSI</sequence>
<dbReference type="RefSeq" id="WP_055741866.1">
    <property type="nucleotide sequence ID" value="NZ_JAAIWL010000044.1"/>
</dbReference>
<feature type="transmembrane region" description="Helical" evidence="7">
    <location>
        <begin position="353"/>
        <end position="373"/>
    </location>
</feature>
<feature type="domain" description="ABC3 transporter permease C-terminal" evidence="8">
    <location>
        <begin position="271"/>
        <end position="383"/>
    </location>
</feature>
<evidence type="ECO:0000313" key="10">
    <source>
        <dbReference type="EMBL" id="KQL51556.1"/>
    </source>
</evidence>
<protein>
    <submittedName>
        <fullName evidence="10">ABC transporter permease</fullName>
    </submittedName>
</protein>
<dbReference type="GO" id="GO:0005886">
    <property type="term" value="C:plasma membrane"/>
    <property type="evidence" value="ECO:0007669"/>
    <property type="project" value="UniProtKB-SubCell"/>
</dbReference>
<keyword evidence="5 7" id="KW-0472">Membrane</keyword>
<keyword evidence="11" id="KW-1185">Reference proteome</keyword>
<feature type="transmembrane region" description="Helical" evidence="7">
    <location>
        <begin position="263"/>
        <end position="284"/>
    </location>
</feature>
<organism evidence="10 11">
    <name type="scientific">Heyndrickxia shackletonii</name>
    <dbReference type="NCBI Taxonomy" id="157838"/>
    <lineage>
        <taxon>Bacteria</taxon>
        <taxon>Bacillati</taxon>
        <taxon>Bacillota</taxon>
        <taxon>Bacilli</taxon>
        <taxon>Bacillales</taxon>
        <taxon>Bacillaceae</taxon>
        <taxon>Heyndrickxia</taxon>
    </lineage>
</organism>
<dbReference type="STRING" id="157838.AN964_21670"/>
<keyword evidence="3 7" id="KW-0812">Transmembrane</keyword>
<dbReference type="InterPro" id="IPR050250">
    <property type="entry name" value="Macrolide_Exporter_MacB"/>
</dbReference>
<dbReference type="AlphaFoldDB" id="A0A0Q3WTS3"/>
<dbReference type="OrthoDB" id="9770036at2"/>
<accession>A0A0Q3WTS3</accession>
<reference evidence="10 11" key="1">
    <citation type="submission" date="2015-09" db="EMBL/GenBank/DDBJ databases">
        <title>Genome sequencing project for genomic taxonomy and phylogenomics of Bacillus-like bacteria.</title>
        <authorList>
            <person name="Liu B."/>
            <person name="Wang J."/>
            <person name="Zhu Y."/>
            <person name="Liu G."/>
            <person name="Chen Q."/>
            <person name="Chen Z."/>
            <person name="Lan J."/>
            <person name="Che J."/>
            <person name="Ge C."/>
            <person name="Shi H."/>
            <person name="Pan Z."/>
            <person name="Liu X."/>
        </authorList>
    </citation>
    <scope>NUCLEOTIDE SEQUENCE [LARGE SCALE GENOMIC DNA]</scope>
    <source>
        <strain evidence="10 11">LMG 18435</strain>
    </source>
</reference>
<gene>
    <name evidence="10" type="ORF">AN964_21670</name>
</gene>
<evidence type="ECO:0000259" key="9">
    <source>
        <dbReference type="Pfam" id="PF12704"/>
    </source>
</evidence>
<feature type="domain" description="MacB-like periplasmic core" evidence="9">
    <location>
        <begin position="20"/>
        <end position="232"/>
    </location>
</feature>
<evidence type="ECO:0000256" key="7">
    <source>
        <dbReference type="SAM" id="Phobius"/>
    </source>
</evidence>
<evidence type="ECO:0000313" key="11">
    <source>
        <dbReference type="Proteomes" id="UP000051888"/>
    </source>
</evidence>
<evidence type="ECO:0000256" key="6">
    <source>
        <dbReference type="ARBA" id="ARBA00038076"/>
    </source>
</evidence>
<dbReference type="PANTHER" id="PTHR30572:SF4">
    <property type="entry name" value="ABC TRANSPORTER PERMEASE YTRF"/>
    <property type="match status" value="1"/>
</dbReference>
<dbReference type="Pfam" id="PF12704">
    <property type="entry name" value="MacB_PCD"/>
    <property type="match status" value="1"/>
</dbReference>
<keyword evidence="4 7" id="KW-1133">Transmembrane helix</keyword>
<dbReference type="InterPro" id="IPR003838">
    <property type="entry name" value="ABC3_permease_C"/>
</dbReference>
<dbReference type="Proteomes" id="UP000051888">
    <property type="component" value="Unassembled WGS sequence"/>
</dbReference>